<dbReference type="GO" id="GO:0008049">
    <property type="term" value="P:male courtship behavior"/>
    <property type="evidence" value="ECO:0007669"/>
    <property type="project" value="TreeGrafter"/>
</dbReference>
<dbReference type="Pfam" id="PF08395">
    <property type="entry name" value="7tm_7"/>
    <property type="match status" value="1"/>
</dbReference>
<feature type="transmembrane region" description="Helical" evidence="8">
    <location>
        <begin position="171"/>
        <end position="192"/>
    </location>
</feature>
<dbReference type="GO" id="GO:0007635">
    <property type="term" value="P:chemosensory behavior"/>
    <property type="evidence" value="ECO:0007669"/>
    <property type="project" value="TreeGrafter"/>
</dbReference>
<dbReference type="GO" id="GO:0043025">
    <property type="term" value="C:neuronal cell body"/>
    <property type="evidence" value="ECO:0007669"/>
    <property type="project" value="TreeGrafter"/>
</dbReference>
<sequence>MVNSQLSEKQTKMVTFKKLTKQVLGVVKIKNQPLKNDFNKISFLKFLKIYKNIFQLLGIIAYEGSKRPLFYGQRIWCILVLALIWAICTFEICSIPLALPTLEKGLYFCELFLYSLLCAVIYVNGFMKSLQFKNICGQFFKLHGQLHICSSKFIRLKGSGNALFKRLKREMAALTIGLLLFEIACIAANSVYRTFSGWWMLRSFAAYNLPNILINLNLCLYWLALRGIALLFTWANNILESLRQASKRQEQKQEHSDTLLWFQKEFNTHTYQKPSPSGKIHEIFLALSQANSDLSDLLSDIVAAFRIILVLNFLTSFLVLTIEFFELYKYFDNPTLNEIKLVTFKLIWLILHGGRIFFVLIANNAITTQKCRTLYILHGLPLEIFDSENNITQFILQLMVRKHTETACGMVDLDLMFLLGIINALAMYIIFLIQIDLGNVSMSNTNATVT</sequence>
<evidence type="ECO:0000256" key="8">
    <source>
        <dbReference type="RuleBase" id="RU363108"/>
    </source>
</evidence>
<evidence type="ECO:0000256" key="4">
    <source>
        <dbReference type="ARBA" id="ARBA00022989"/>
    </source>
</evidence>
<name>A0A1I8Q340_STOCA</name>
<evidence type="ECO:0000256" key="7">
    <source>
        <dbReference type="ARBA" id="ARBA00023224"/>
    </source>
</evidence>
<dbReference type="GO" id="GO:0005886">
    <property type="term" value="C:plasma membrane"/>
    <property type="evidence" value="ECO:0007669"/>
    <property type="project" value="UniProtKB-SubCell"/>
</dbReference>
<feature type="transmembrane region" description="Helical" evidence="8">
    <location>
        <begin position="75"/>
        <end position="99"/>
    </location>
</feature>
<evidence type="ECO:0000313" key="9">
    <source>
        <dbReference type="EnsemblMetazoa" id="SCAU013451-PA"/>
    </source>
</evidence>
<keyword evidence="2 8" id="KW-1003">Cell membrane</keyword>
<protein>
    <recommendedName>
        <fullName evidence="8">Gustatory receptor</fullName>
    </recommendedName>
</protein>
<dbReference type="GO" id="GO:0007165">
    <property type="term" value="P:signal transduction"/>
    <property type="evidence" value="ECO:0007669"/>
    <property type="project" value="UniProtKB-KW"/>
</dbReference>
<accession>A0A1I8Q340</accession>
<dbReference type="InterPro" id="IPR013604">
    <property type="entry name" value="7TM_chemorcpt"/>
</dbReference>
<dbReference type="STRING" id="35570.A0A1I8Q340"/>
<organism evidence="9 10">
    <name type="scientific">Stomoxys calcitrans</name>
    <name type="common">Stable fly</name>
    <name type="synonym">Conops calcitrans</name>
    <dbReference type="NCBI Taxonomy" id="35570"/>
    <lineage>
        <taxon>Eukaryota</taxon>
        <taxon>Metazoa</taxon>
        <taxon>Ecdysozoa</taxon>
        <taxon>Arthropoda</taxon>
        <taxon>Hexapoda</taxon>
        <taxon>Insecta</taxon>
        <taxon>Pterygota</taxon>
        <taxon>Neoptera</taxon>
        <taxon>Endopterygota</taxon>
        <taxon>Diptera</taxon>
        <taxon>Brachycera</taxon>
        <taxon>Muscomorpha</taxon>
        <taxon>Muscoidea</taxon>
        <taxon>Muscidae</taxon>
        <taxon>Stomoxys</taxon>
    </lineage>
</organism>
<comment type="subcellular location">
    <subcellularLocation>
        <location evidence="1 8">Cell membrane</location>
        <topology evidence="1 8">Multi-pass membrane protein</topology>
    </subcellularLocation>
</comment>
<dbReference type="PANTHER" id="PTHR21143">
    <property type="entry name" value="INVERTEBRATE GUSTATORY RECEPTOR"/>
    <property type="match status" value="1"/>
</dbReference>
<reference evidence="9" key="1">
    <citation type="submission" date="2020-05" db="UniProtKB">
        <authorList>
            <consortium name="EnsemblMetazoa"/>
        </authorList>
    </citation>
    <scope>IDENTIFICATION</scope>
    <source>
        <strain evidence="9">USDA</strain>
    </source>
</reference>
<dbReference type="GO" id="GO:0050909">
    <property type="term" value="P:sensory perception of taste"/>
    <property type="evidence" value="ECO:0007669"/>
    <property type="project" value="InterPro"/>
</dbReference>
<dbReference type="Proteomes" id="UP000095300">
    <property type="component" value="Unassembled WGS sequence"/>
</dbReference>
<dbReference type="GO" id="GO:0030424">
    <property type="term" value="C:axon"/>
    <property type="evidence" value="ECO:0007669"/>
    <property type="project" value="TreeGrafter"/>
</dbReference>
<evidence type="ECO:0000256" key="5">
    <source>
        <dbReference type="ARBA" id="ARBA00023136"/>
    </source>
</evidence>
<keyword evidence="5 8" id="KW-0472">Membrane</keyword>
<dbReference type="EnsemblMetazoa" id="SCAU013451-RA">
    <property type="protein sequence ID" value="SCAU013451-PA"/>
    <property type="gene ID" value="SCAU013451"/>
</dbReference>
<keyword evidence="4 8" id="KW-1133">Transmembrane helix</keyword>
<evidence type="ECO:0000256" key="1">
    <source>
        <dbReference type="ARBA" id="ARBA00004651"/>
    </source>
</evidence>
<feature type="transmembrane region" description="Helical" evidence="8">
    <location>
        <begin position="415"/>
        <end position="435"/>
    </location>
</feature>
<dbReference type="VEuPathDB" id="VectorBase:SCAU013451"/>
<evidence type="ECO:0000256" key="6">
    <source>
        <dbReference type="ARBA" id="ARBA00023170"/>
    </source>
</evidence>
<keyword evidence="10" id="KW-1185">Reference proteome</keyword>
<feature type="transmembrane region" description="Helical" evidence="8">
    <location>
        <begin position="342"/>
        <end position="362"/>
    </location>
</feature>
<feature type="transmembrane region" description="Helical" evidence="8">
    <location>
        <begin position="212"/>
        <end position="239"/>
    </location>
</feature>
<dbReference type="GO" id="GO:0030425">
    <property type="term" value="C:dendrite"/>
    <property type="evidence" value="ECO:0007669"/>
    <property type="project" value="TreeGrafter"/>
</dbReference>
<keyword evidence="7 8" id="KW-0807">Transducer</keyword>
<comment type="function">
    <text evidence="8">Gustatory receptor which mediates acceptance or avoidance behavior, depending on its substrates.</text>
</comment>
<keyword evidence="6 8" id="KW-0675">Receptor</keyword>
<keyword evidence="3 8" id="KW-0812">Transmembrane</keyword>
<dbReference type="PANTHER" id="PTHR21143:SF134">
    <property type="entry name" value="GUSTATORY RECEPTOR"/>
    <property type="match status" value="1"/>
</dbReference>
<feature type="transmembrane region" description="Helical" evidence="8">
    <location>
        <begin position="301"/>
        <end position="322"/>
    </location>
</feature>
<comment type="similarity">
    <text evidence="8">Belongs to the insect chemoreceptor superfamily. Gustatory receptor (GR) family.</text>
</comment>
<proteinExistence type="inferred from homology"/>
<evidence type="ECO:0000256" key="3">
    <source>
        <dbReference type="ARBA" id="ARBA00022692"/>
    </source>
</evidence>
<dbReference type="AlphaFoldDB" id="A0A1I8Q340"/>
<evidence type="ECO:0000313" key="10">
    <source>
        <dbReference type="Proteomes" id="UP000095300"/>
    </source>
</evidence>
<feature type="transmembrane region" description="Helical" evidence="8">
    <location>
        <begin position="105"/>
        <end position="123"/>
    </location>
</feature>
<evidence type="ECO:0000256" key="2">
    <source>
        <dbReference type="ARBA" id="ARBA00022475"/>
    </source>
</evidence>